<evidence type="ECO:0000256" key="5">
    <source>
        <dbReference type="SAM" id="MobiDB-lite"/>
    </source>
</evidence>
<dbReference type="Pfam" id="PF00566">
    <property type="entry name" value="RabGAP-TBC"/>
    <property type="match status" value="1"/>
</dbReference>
<evidence type="ECO:0000256" key="2">
    <source>
        <dbReference type="ARBA" id="ARBA00022553"/>
    </source>
</evidence>
<dbReference type="AlphaFoldDB" id="A0A6P4XVU4"/>
<dbReference type="InterPro" id="IPR035969">
    <property type="entry name" value="Rab-GAP_TBC_sf"/>
</dbReference>
<dbReference type="SUPFAM" id="SSF47923">
    <property type="entry name" value="Ypt/Rab-GAP domain of gyp1p"/>
    <property type="match status" value="2"/>
</dbReference>
<feature type="coiled-coil region" evidence="4">
    <location>
        <begin position="656"/>
        <end position="768"/>
    </location>
</feature>
<dbReference type="PROSITE" id="PS50086">
    <property type="entry name" value="TBC_RABGAP"/>
    <property type="match status" value="1"/>
</dbReference>
<dbReference type="Proteomes" id="UP000515135">
    <property type="component" value="Unplaced"/>
</dbReference>
<dbReference type="OrthoDB" id="295078at2759"/>
<dbReference type="InterPro" id="IPR000195">
    <property type="entry name" value="Rab-GAP-TBC_dom"/>
</dbReference>
<name>A0A6P4XVU4_BRABE</name>
<dbReference type="SMART" id="SM00164">
    <property type="entry name" value="TBC"/>
    <property type="match status" value="1"/>
</dbReference>
<accession>A0A6P4XVU4</accession>
<evidence type="ECO:0000259" key="6">
    <source>
        <dbReference type="PROSITE" id="PS50086"/>
    </source>
</evidence>
<evidence type="ECO:0000313" key="8">
    <source>
        <dbReference type="RefSeq" id="XP_019614689.1"/>
    </source>
</evidence>
<keyword evidence="1" id="KW-0343">GTPase activation</keyword>
<keyword evidence="2" id="KW-0597">Phosphoprotein</keyword>
<dbReference type="GO" id="GO:0005096">
    <property type="term" value="F:GTPase activator activity"/>
    <property type="evidence" value="ECO:0007669"/>
    <property type="project" value="UniProtKB-KW"/>
</dbReference>
<dbReference type="Gene3D" id="1.10.472.80">
    <property type="entry name" value="Ypt/Rab-GAP domain of gyp1p, domain 3"/>
    <property type="match status" value="1"/>
</dbReference>
<reference evidence="8" key="1">
    <citation type="submission" date="2025-08" db="UniProtKB">
        <authorList>
            <consortium name="RefSeq"/>
        </authorList>
    </citation>
    <scope>IDENTIFICATION</scope>
    <source>
        <tissue evidence="8">Gonad</tissue>
    </source>
</reference>
<feature type="coiled-coil region" evidence="4">
    <location>
        <begin position="509"/>
        <end position="545"/>
    </location>
</feature>
<dbReference type="KEGG" id="bbel:109462575"/>
<feature type="compositionally biased region" description="Low complexity" evidence="5">
    <location>
        <begin position="85"/>
        <end position="98"/>
    </location>
</feature>
<dbReference type="PANTHER" id="PTHR47219">
    <property type="entry name" value="RAB GTPASE-ACTIVATING PROTEIN 1-LIKE"/>
    <property type="match status" value="1"/>
</dbReference>
<gene>
    <name evidence="8" type="primary">LOC109462575</name>
</gene>
<keyword evidence="7" id="KW-1185">Reference proteome</keyword>
<dbReference type="GeneID" id="109462575"/>
<dbReference type="RefSeq" id="XP_019614689.1">
    <property type="nucleotide sequence ID" value="XM_019759130.1"/>
</dbReference>
<dbReference type="PANTHER" id="PTHR47219:SF22">
    <property type="entry name" value="RAB-GAP TBC DOMAIN-CONTAINING PROTEIN"/>
    <property type="match status" value="1"/>
</dbReference>
<evidence type="ECO:0000313" key="7">
    <source>
        <dbReference type="Proteomes" id="UP000515135"/>
    </source>
</evidence>
<dbReference type="FunFam" id="1.10.472.80:FF:000002">
    <property type="entry name" value="Ecotropic viral integration site 5"/>
    <property type="match status" value="1"/>
</dbReference>
<dbReference type="FunFam" id="1.10.10.750:FF:000003">
    <property type="entry name" value="GTPase activating protein (Evi5)"/>
    <property type="match status" value="1"/>
</dbReference>
<dbReference type="Gene3D" id="1.10.8.270">
    <property type="entry name" value="putative rabgap domain of human tbc1 domain family member 14 like domains"/>
    <property type="match status" value="1"/>
</dbReference>
<sequence length="911" mass="103238">MDRPSQSGRPVDVLQLVSEIPAEIEEPPEQSGGFFDRFLAPPKRVRRASSPARLSSSERTERILEADSKSLKSLSDSSPRGSRTSLVSSDSVNSNLNNYGAPEDMTEAGGDRTPTEEDTWVVWGDIVNDWEEFNKRKPKLIKSLVRRGIPHHFRGIAWQLLCNAHRSPLKEKYAEYLKATSPCEKVIRRDIARTYPEHEFFREKDGLGQETLFNVMKAYSLHDREVGYCQGSGFIVGLLLMQMPEEETFCVLVHLMQDYRLRELFKPSMAELGLCMFQLECMVQELLPDLHIHFQTQCFHTSMYASSWFLTLFATVFPLQVACRVMDLFMSESMEIVFRLGIALLQASKSDLMQLDMEGMLKYFQKEIPLMMSKDPEGIFNLAYNIKYNQKKMKKLEKEYMSLKSKELEEQIEIRRLRNENQLLRQRIEILEKESAALADKLIQGQVVRAQEQEENFIMMRELAAVRQHSFETMAALEDARDVIKTLTSDGQKTVARSSSTPVLGISDQAVAELQQQLAQAKLQEAEAKAELSDLRDKCQESLHKENQTSNVCVEALQEELVQVKLREAEGQLALKELRQTVVDLEEHWQKHLARTTGSAARSTNKKGDTKQVVEVLQDELMSVKLREADVVAALKESRLRVMELETMNNSSTSHLKRAEDSIEQLTHKLEASEKHAAQLQSELNHCRKQLSELKAKSTSEVMDIRLREADKMATIAELRQRVADLEIQRQEHLTANQLGQDNRPVSALNIQSKIDKMEKEVKRLRSIAKLLIPGSRSAGDGGTDSPPGEVYITMELEPEDVIILDDDSDTDNTHPGTATPTHTNPGTATPTHTHTGTATPTHTHTHGDPRPTKDFIQETNTENCNSETVTNQTNPQQSTTLNENQQQDSTTKAMDIVDSNSNMVDTNDSR</sequence>
<proteinExistence type="predicted"/>
<organism evidence="7 8">
    <name type="scientific">Branchiostoma belcheri</name>
    <name type="common">Amphioxus</name>
    <dbReference type="NCBI Taxonomy" id="7741"/>
    <lineage>
        <taxon>Eukaryota</taxon>
        <taxon>Metazoa</taxon>
        <taxon>Chordata</taxon>
        <taxon>Cephalochordata</taxon>
        <taxon>Leptocardii</taxon>
        <taxon>Amphioxiformes</taxon>
        <taxon>Branchiostomatidae</taxon>
        <taxon>Branchiostoma</taxon>
    </lineage>
</organism>
<feature type="compositionally biased region" description="Basic and acidic residues" evidence="5">
    <location>
        <begin position="846"/>
        <end position="857"/>
    </location>
</feature>
<feature type="domain" description="Rab-GAP TBC" evidence="6">
    <location>
        <begin position="148"/>
        <end position="333"/>
    </location>
</feature>
<dbReference type="FunFam" id="1.10.8.270:FF:000003">
    <property type="entry name" value="Ecotropic viral integration site 5"/>
    <property type="match status" value="1"/>
</dbReference>
<evidence type="ECO:0000256" key="4">
    <source>
        <dbReference type="SAM" id="Coils"/>
    </source>
</evidence>
<evidence type="ECO:0000256" key="1">
    <source>
        <dbReference type="ARBA" id="ARBA00022468"/>
    </source>
</evidence>
<feature type="compositionally biased region" description="Polar residues" evidence="5">
    <location>
        <begin position="858"/>
        <end position="911"/>
    </location>
</feature>
<feature type="coiled-coil region" evidence="4">
    <location>
        <begin position="386"/>
        <end position="441"/>
    </location>
</feature>
<protein>
    <submittedName>
        <fullName evidence="8">EVI5-like protein isoform X1</fullName>
    </submittedName>
</protein>
<keyword evidence="3 4" id="KW-0175">Coiled coil</keyword>
<dbReference type="InterPro" id="IPR050302">
    <property type="entry name" value="Rab_GAP_TBC_domain"/>
</dbReference>
<feature type="region of interest" description="Disordered" evidence="5">
    <location>
        <begin position="806"/>
        <end position="911"/>
    </location>
</feature>
<dbReference type="Gene3D" id="1.10.10.750">
    <property type="entry name" value="Ypt/Rab-GAP domain of gyp1p, domain 1"/>
    <property type="match status" value="1"/>
</dbReference>
<feature type="compositionally biased region" description="Basic and acidic residues" evidence="5">
    <location>
        <begin position="56"/>
        <end position="70"/>
    </location>
</feature>
<feature type="compositionally biased region" description="Low complexity" evidence="5">
    <location>
        <begin position="814"/>
        <end position="843"/>
    </location>
</feature>
<evidence type="ECO:0000256" key="3">
    <source>
        <dbReference type="ARBA" id="ARBA00023054"/>
    </source>
</evidence>
<dbReference type="GO" id="GO:0031267">
    <property type="term" value="F:small GTPase binding"/>
    <property type="evidence" value="ECO:0007669"/>
    <property type="project" value="TreeGrafter"/>
</dbReference>
<feature type="region of interest" description="Disordered" evidence="5">
    <location>
        <begin position="44"/>
        <end position="115"/>
    </location>
</feature>